<protein>
    <submittedName>
        <fullName evidence="2">Uncharacterized protein</fullName>
    </submittedName>
</protein>
<feature type="signal peptide" evidence="1">
    <location>
        <begin position="1"/>
        <end position="20"/>
    </location>
</feature>
<feature type="chain" id="PRO_5021348092" evidence="1">
    <location>
        <begin position="21"/>
        <end position="151"/>
    </location>
</feature>
<gene>
    <name evidence="2" type="ORF">AVEN_223148_1</name>
</gene>
<keyword evidence="1" id="KW-0732">Signal</keyword>
<proteinExistence type="predicted"/>
<evidence type="ECO:0000313" key="2">
    <source>
        <dbReference type="EMBL" id="GBO39764.1"/>
    </source>
</evidence>
<dbReference type="Proteomes" id="UP000499080">
    <property type="component" value="Unassembled WGS sequence"/>
</dbReference>
<accession>A0A4Y2WT16</accession>
<dbReference type="EMBL" id="BGPR01064864">
    <property type="protein sequence ID" value="GBO39764.1"/>
    <property type="molecule type" value="Genomic_DNA"/>
</dbReference>
<dbReference type="OrthoDB" id="6429601at2759"/>
<evidence type="ECO:0000256" key="1">
    <source>
        <dbReference type="SAM" id="SignalP"/>
    </source>
</evidence>
<keyword evidence="3" id="KW-1185">Reference proteome</keyword>
<evidence type="ECO:0000313" key="3">
    <source>
        <dbReference type="Proteomes" id="UP000499080"/>
    </source>
</evidence>
<comment type="caution">
    <text evidence="2">The sequence shown here is derived from an EMBL/GenBank/DDBJ whole genome shotgun (WGS) entry which is preliminary data.</text>
</comment>
<sequence>MCVIILQVALLLAALAAVDATVWTPGLLNAGIVGPAAVSTGSVVAIPGAVTTDKRVIGTTGLIAGAPLLNSGIIGNGLLANGLIGAPVLNSGLIGAPLLNSGIISPIGAPVLNSGIVSPIGAPLLNSGIVSPIGLKSAGILAAPGVVKSIL</sequence>
<reference evidence="2 3" key="1">
    <citation type="journal article" date="2019" name="Sci. Rep.">
        <title>Orb-weaving spider Araneus ventricosus genome elucidates the spidroin gene catalogue.</title>
        <authorList>
            <person name="Kono N."/>
            <person name="Nakamura H."/>
            <person name="Ohtoshi R."/>
            <person name="Moran D.A.P."/>
            <person name="Shinohara A."/>
            <person name="Yoshida Y."/>
            <person name="Fujiwara M."/>
            <person name="Mori M."/>
            <person name="Tomita M."/>
            <person name="Arakawa K."/>
        </authorList>
    </citation>
    <scope>NUCLEOTIDE SEQUENCE [LARGE SCALE GENOMIC DNA]</scope>
</reference>
<name>A0A4Y2WT16_ARAVE</name>
<dbReference type="AlphaFoldDB" id="A0A4Y2WT16"/>
<organism evidence="2 3">
    <name type="scientific">Araneus ventricosus</name>
    <name type="common">Orbweaver spider</name>
    <name type="synonym">Epeira ventricosa</name>
    <dbReference type="NCBI Taxonomy" id="182803"/>
    <lineage>
        <taxon>Eukaryota</taxon>
        <taxon>Metazoa</taxon>
        <taxon>Ecdysozoa</taxon>
        <taxon>Arthropoda</taxon>
        <taxon>Chelicerata</taxon>
        <taxon>Arachnida</taxon>
        <taxon>Araneae</taxon>
        <taxon>Araneomorphae</taxon>
        <taxon>Entelegynae</taxon>
        <taxon>Araneoidea</taxon>
        <taxon>Araneidae</taxon>
        <taxon>Araneus</taxon>
    </lineage>
</organism>